<evidence type="ECO:0000256" key="12">
    <source>
        <dbReference type="ARBA" id="ARBA00071934"/>
    </source>
</evidence>
<feature type="domain" description="Lon proteolytic" evidence="20">
    <location>
        <begin position="586"/>
        <end position="771"/>
    </location>
</feature>
<evidence type="ECO:0000256" key="2">
    <source>
        <dbReference type="ARBA" id="ARBA00022490"/>
    </source>
</evidence>
<dbReference type="InterPro" id="IPR008269">
    <property type="entry name" value="Lon_proteolytic"/>
</dbReference>
<evidence type="ECO:0000259" key="20">
    <source>
        <dbReference type="PROSITE" id="PS51786"/>
    </source>
</evidence>
<dbReference type="PRINTS" id="PR00830">
    <property type="entry name" value="ENDOLAPTASE"/>
</dbReference>
<evidence type="ECO:0000256" key="9">
    <source>
        <dbReference type="ARBA" id="ARBA00050665"/>
    </source>
</evidence>
<evidence type="ECO:0000256" key="13">
    <source>
        <dbReference type="ARBA" id="ARBA00082722"/>
    </source>
</evidence>
<dbReference type="PANTHER" id="PTHR10046">
    <property type="entry name" value="ATP DEPENDENT LON PROTEASE FAMILY MEMBER"/>
    <property type="match status" value="1"/>
</dbReference>
<dbReference type="GO" id="GO:0005524">
    <property type="term" value="F:ATP binding"/>
    <property type="evidence" value="ECO:0007669"/>
    <property type="project" value="UniProtKB-UniRule"/>
</dbReference>
<proteinExistence type="evidence at transcript level"/>
<dbReference type="Gene3D" id="1.10.8.60">
    <property type="match status" value="1"/>
</dbReference>
<evidence type="ECO:0000256" key="19">
    <source>
        <dbReference type="RuleBase" id="RU000591"/>
    </source>
</evidence>
<dbReference type="InterPro" id="IPR054594">
    <property type="entry name" value="Lon_lid"/>
</dbReference>
<evidence type="ECO:0000256" key="7">
    <source>
        <dbReference type="ARBA" id="ARBA00022840"/>
    </source>
</evidence>
<feature type="binding site" evidence="14 17">
    <location>
        <begin position="350"/>
        <end position="357"/>
    </location>
    <ligand>
        <name>ATP</name>
        <dbReference type="ChEBI" id="CHEBI:30616"/>
    </ligand>
</feature>
<dbReference type="PROSITE" id="PS51787">
    <property type="entry name" value="LON_N"/>
    <property type="match status" value="1"/>
</dbReference>
<dbReference type="InterPro" id="IPR003593">
    <property type="entry name" value="AAA+_ATPase"/>
</dbReference>
<comment type="subunit">
    <text evidence="14 15">Homohexamer. Organized in a ring with a central cavity.</text>
</comment>
<reference evidence="22 23" key="1">
    <citation type="submission" date="2020-08" db="EMBL/GenBank/DDBJ databases">
        <authorList>
            <person name="Seo M.-J."/>
        </authorList>
    </citation>
    <scope>NUCLEOTIDE SEQUENCE [LARGE SCALE GENOMIC DNA]</scope>
    <source>
        <strain evidence="22 23">KIGAM211</strain>
    </source>
</reference>
<dbReference type="GO" id="GO:0005737">
    <property type="term" value="C:cytoplasm"/>
    <property type="evidence" value="ECO:0007669"/>
    <property type="project" value="UniProtKB-SubCell"/>
</dbReference>
<dbReference type="SMART" id="SM00464">
    <property type="entry name" value="LON"/>
    <property type="match status" value="1"/>
</dbReference>
<dbReference type="InterPro" id="IPR003111">
    <property type="entry name" value="Lon_prtase_N"/>
</dbReference>
<dbReference type="InterPro" id="IPR046336">
    <property type="entry name" value="Lon_prtase_N_sf"/>
</dbReference>
<evidence type="ECO:0000256" key="1">
    <source>
        <dbReference type="ARBA" id="ARBA00004496"/>
    </source>
</evidence>
<dbReference type="Gene3D" id="2.30.130.40">
    <property type="entry name" value="LON domain-like"/>
    <property type="match status" value="1"/>
</dbReference>
<dbReference type="PROSITE" id="PS51786">
    <property type="entry name" value="LON_PROTEOLYTIC"/>
    <property type="match status" value="1"/>
</dbReference>
<sequence>MSTTRLPVLFVTDLVVLPGMVVSLELDDSSQAAIDAARSSSDGKLLVAPRLEDRYASYGVVATVERVGRFSGGSPAAVLKAEQRAEIGSGVTGPGAALWVEVEPVDEHVSDHARELAEEYKRLVVAVLQRREAWQVIDQVHRMTDPAAIADAAGYAPYLSTERKRELLETPDVEQRLATVIAWTREHLAEAELTDKIGDDVREGMEKTQREYLLRQQLAAIRKELGEGEPEGSDDYRARVEALVERGVPDDVRAALLREVDKLERSSDQSPETAWIRTWLDTVLELPWGVRTEDLTDVVAARGVLDADHHGLDEVKERIVEYLAVRARRAERGLQVVGGRGSGAVILLAGPPGVGKTSLGESVARSMGREFVRVALGGVRDEAEIRGHRRTYVGALPGRIVRAIRESGSMNPVVLLDEIDKVGADYRGDPAAALLEVLDPAQNHTFRDHYLELDLDLSDVLFIATANVVDQIPSALLDRMELVTLDGYTEDDKVAIARDFLLPRQLERAALTADEVTLTDAALHELAADYTREAGVRQLERLLAKALRKAATRIATGEPTPLAIDRPDLKALLGRPRFTPDVHERTSVPGVATGLAVTGLGGDVLFIEASASDGTGPEAGGGLTLTGQLGDVMKESAHIALSFVRSHAAELGVDPAFLDRRIHVHVPAGAVPKDGPSAGVTMVTALVSLATGRPVRSEVGMTGEVTLNGRVLPIGGVKQKLLAAQRAGLSEVFVPLRNEPDLDDVPAEVLEALTVHVVGDVLDVVRGALEPAAAGAEVTAA</sequence>
<protein>
    <recommendedName>
        <fullName evidence="12 14">Lon protease</fullName>
        <ecNumber evidence="11 14">3.4.21.53</ecNumber>
    </recommendedName>
    <alternativeName>
        <fullName evidence="13 14">ATP-dependent protease La</fullName>
    </alternativeName>
</protein>
<comment type="caution">
    <text evidence="22">The sequence shown here is derived from an EMBL/GenBank/DDBJ whole genome shotgun (WGS) entry which is preliminary data.</text>
</comment>
<dbReference type="Proteomes" id="UP000523955">
    <property type="component" value="Unassembled WGS sequence"/>
</dbReference>
<keyword evidence="8 14" id="KW-0346">Stress response</keyword>
<dbReference type="GO" id="GO:0004176">
    <property type="term" value="F:ATP-dependent peptidase activity"/>
    <property type="evidence" value="ECO:0007669"/>
    <property type="project" value="UniProtKB-UniRule"/>
</dbReference>
<dbReference type="InterPro" id="IPR027065">
    <property type="entry name" value="Lon_Prtase"/>
</dbReference>
<dbReference type="InterPro" id="IPR027417">
    <property type="entry name" value="P-loop_NTPase"/>
</dbReference>
<evidence type="ECO:0000256" key="3">
    <source>
        <dbReference type="ARBA" id="ARBA00022670"/>
    </source>
</evidence>
<dbReference type="SUPFAM" id="SSF52540">
    <property type="entry name" value="P-loop containing nucleoside triphosphate hydrolases"/>
    <property type="match status" value="1"/>
</dbReference>
<dbReference type="NCBIfam" id="TIGR00763">
    <property type="entry name" value="lon"/>
    <property type="match status" value="1"/>
</dbReference>
<dbReference type="InterPro" id="IPR027543">
    <property type="entry name" value="Lon_bac"/>
</dbReference>
<evidence type="ECO:0000256" key="18">
    <source>
        <dbReference type="PROSITE-ProRule" id="PRU01122"/>
    </source>
</evidence>
<keyword evidence="4 14" id="KW-0547">Nucleotide-binding</keyword>
<dbReference type="GO" id="GO:0016887">
    <property type="term" value="F:ATP hydrolysis activity"/>
    <property type="evidence" value="ECO:0007669"/>
    <property type="project" value="UniProtKB-UniRule"/>
</dbReference>
<dbReference type="GO" id="GO:0004252">
    <property type="term" value="F:serine-type endopeptidase activity"/>
    <property type="evidence" value="ECO:0007669"/>
    <property type="project" value="UniProtKB-UniRule"/>
</dbReference>
<evidence type="ECO:0000256" key="4">
    <source>
        <dbReference type="ARBA" id="ARBA00022741"/>
    </source>
</evidence>
<keyword evidence="2 14" id="KW-0963">Cytoplasm</keyword>
<gene>
    <name evidence="14 22" type="primary">lon</name>
    <name evidence="22" type="ORF">H5V45_15010</name>
</gene>
<keyword evidence="7 14" id="KW-0067">ATP-binding</keyword>
<evidence type="ECO:0000256" key="15">
    <source>
        <dbReference type="PIRNR" id="PIRNR001174"/>
    </source>
</evidence>
<dbReference type="FunFam" id="3.40.50.300:FF:000021">
    <property type="entry name" value="Lon protease homolog"/>
    <property type="match status" value="1"/>
</dbReference>
<evidence type="ECO:0000313" key="22">
    <source>
        <dbReference type="EMBL" id="MBB6628633.1"/>
    </source>
</evidence>
<dbReference type="RefSeq" id="WP_185253670.1">
    <property type="nucleotide sequence ID" value="NZ_JACKXE010000001.1"/>
</dbReference>
<feature type="domain" description="Lon N-terminal" evidence="21">
    <location>
        <begin position="6"/>
        <end position="188"/>
    </location>
</feature>
<dbReference type="Gene3D" id="3.40.50.300">
    <property type="entry name" value="P-loop containing nucleotide triphosphate hydrolases"/>
    <property type="match status" value="1"/>
</dbReference>
<dbReference type="GO" id="GO:0006515">
    <property type="term" value="P:protein quality control for misfolded or incompletely synthesized proteins"/>
    <property type="evidence" value="ECO:0007669"/>
    <property type="project" value="UniProtKB-UniRule"/>
</dbReference>
<evidence type="ECO:0000256" key="5">
    <source>
        <dbReference type="ARBA" id="ARBA00022801"/>
    </source>
</evidence>
<evidence type="ECO:0000256" key="8">
    <source>
        <dbReference type="ARBA" id="ARBA00023016"/>
    </source>
</evidence>
<dbReference type="AlphaFoldDB" id="A0A7X0VCV4"/>
<keyword evidence="5 14" id="KW-0378">Hydrolase</keyword>
<dbReference type="InterPro" id="IPR015947">
    <property type="entry name" value="PUA-like_sf"/>
</dbReference>
<dbReference type="Gene3D" id="3.30.230.10">
    <property type="match status" value="1"/>
</dbReference>
<comment type="induction">
    <text evidence="14">By heat shock.</text>
</comment>
<dbReference type="PROSITE" id="PS01046">
    <property type="entry name" value="LON_SER"/>
    <property type="match status" value="1"/>
</dbReference>
<dbReference type="Gene3D" id="1.20.5.5270">
    <property type="match status" value="1"/>
</dbReference>
<organism evidence="22 23">
    <name type="scientific">Nocardioides luti</name>
    <dbReference type="NCBI Taxonomy" id="2761101"/>
    <lineage>
        <taxon>Bacteria</taxon>
        <taxon>Bacillati</taxon>
        <taxon>Actinomycetota</taxon>
        <taxon>Actinomycetes</taxon>
        <taxon>Propionibacteriales</taxon>
        <taxon>Nocardioidaceae</taxon>
        <taxon>Nocardioides</taxon>
    </lineage>
</organism>
<dbReference type="Gene3D" id="1.20.58.1480">
    <property type="match status" value="1"/>
</dbReference>
<dbReference type="Pfam" id="PF00004">
    <property type="entry name" value="AAA"/>
    <property type="match status" value="1"/>
</dbReference>
<feature type="active site" evidence="14 16">
    <location>
        <position position="677"/>
    </location>
</feature>
<dbReference type="CDD" id="cd19500">
    <property type="entry name" value="RecA-like_Lon"/>
    <property type="match status" value="1"/>
</dbReference>
<dbReference type="Pfam" id="PF02190">
    <property type="entry name" value="LON_substr_bdg"/>
    <property type="match status" value="1"/>
</dbReference>
<evidence type="ECO:0000256" key="16">
    <source>
        <dbReference type="PIRSR" id="PIRSR001174-1"/>
    </source>
</evidence>
<comment type="subcellular location">
    <subcellularLocation>
        <location evidence="1 14 15">Cytoplasm</location>
    </subcellularLocation>
</comment>
<accession>A0A7X0VCV4</accession>
<evidence type="ECO:0000256" key="11">
    <source>
        <dbReference type="ARBA" id="ARBA00066743"/>
    </source>
</evidence>
<comment type="catalytic activity">
    <reaction evidence="9 14 15 18">
        <text>Hydrolysis of proteins in presence of ATP.</text>
        <dbReference type="EC" id="3.4.21.53"/>
    </reaction>
</comment>
<keyword evidence="23" id="KW-1185">Reference proteome</keyword>
<comment type="similarity">
    <text evidence="14 15 18 19">Belongs to the peptidase S16 family.</text>
</comment>
<evidence type="ECO:0000259" key="21">
    <source>
        <dbReference type="PROSITE" id="PS51787"/>
    </source>
</evidence>
<dbReference type="InterPro" id="IPR003959">
    <property type="entry name" value="ATPase_AAA_core"/>
</dbReference>
<feature type="active site" evidence="14 16">
    <location>
        <position position="720"/>
    </location>
</feature>
<evidence type="ECO:0000256" key="17">
    <source>
        <dbReference type="PIRSR" id="PIRSR001174-2"/>
    </source>
</evidence>
<dbReference type="SUPFAM" id="SSF88697">
    <property type="entry name" value="PUA domain-like"/>
    <property type="match status" value="1"/>
</dbReference>
<keyword evidence="6 14" id="KW-0720">Serine protease</keyword>
<dbReference type="EMBL" id="JACKXE010000001">
    <property type="protein sequence ID" value="MBB6628633.1"/>
    <property type="molecule type" value="Genomic_DNA"/>
</dbReference>
<dbReference type="InterPro" id="IPR004815">
    <property type="entry name" value="Lon_bac/euk-typ"/>
</dbReference>
<dbReference type="Pfam" id="PF05362">
    <property type="entry name" value="Lon_C"/>
    <property type="match status" value="1"/>
</dbReference>
<dbReference type="PIRSF" id="PIRSF001174">
    <property type="entry name" value="Lon_proteas"/>
    <property type="match status" value="1"/>
</dbReference>
<dbReference type="GO" id="GO:0043565">
    <property type="term" value="F:sequence-specific DNA binding"/>
    <property type="evidence" value="ECO:0007669"/>
    <property type="project" value="UniProtKB-UniRule"/>
</dbReference>
<evidence type="ECO:0000256" key="6">
    <source>
        <dbReference type="ARBA" id="ARBA00022825"/>
    </source>
</evidence>
<evidence type="ECO:0000256" key="10">
    <source>
        <dbReference type="ARBA" id="ARBA00053875"/>
    </source>
</evidence>
<evidence type="ECO:0000313" key="23">
    <source>
        <dbReference type="Proteomes" id="UP000523955"/>
    </source>
</evidence>
<dbReference type="SMART" id="SM00382">
    <property type="entry name" value="AAA"/>
    <property type="match status" value="1"/>
</dbReference>
<dbReference type="HAMAP" id="MF_01973">
    <property type="entry name" value="lon_bact"/>
    <property type="match status" value="1"/>
</dbReference>
<dbReference type="EC" id="3.4.21.53" evidence="11 14"/>
<comment type="function">
    <text evidence="10 14">ATP-dependent serine protease that mediates the selective degradation of mutant and abnormal proteins as well as certain short-lived regulatory proteins. Required for cellular homeostasis and for survival from DNA damage and developmental changes induced by stress. Degrades polypeptides processively to yield small peptide fragments that are 5 to 10 amino acids long. Binds to DNA in a double-stranded, site-specific manner.</text>
</comment>
<evidence type="ECO:0000256" key="14">
    <source>
        <dbReference type="HAMAP-Rule" id="MF_01973"/>
    </source>
</evidence>
<dbReference type="Pfam" id="PF22667">
    <property type="entry name" value="Lon_lid"/>
    <property type="match status" value="1"/>
</dbReference>
<dbReference type="GO" id="GO:0034605">
    <property type="term" value="P:cellular response to heat"/>
    <property type="evidence" value="ECO:0007669"/>
    <property type="project" value="UniProtKB-UniRule"/>
</dbReference>
<name>A0A7X0VCV4_9ACTN</name>
<keyword evidence="3 14" id="KW-0645">Protease</keyword>
<dbReference type="InterPro" id="IPR020568">
    <property type="entry name" value="Ribosomal_Su5_D2-typ_SF"/>
</dbReference>
<dbReference type="InterPro" id="IPR014721">
    <property type="entry name" value="Ribsml_uS5_D2-typ_fold_subgr"/>
</dbReference>
<dbReference type="InterPro" id="IPR008268">
    <property type="entry name" value="Peptidase_S16_AS"/>
</dbReference>
<dbReference type="SUPFAM" id="SSF54211">
    <property type="entry name" value="Ribosomal protein S5 domain 2-like"/>
    <property type="match status" value="1"/>
</dbReference>